<feature type="domain" description="HTH lacI-type" evidence="4">
    <location>
        <begin position="1"/>
        <end position="55"/>
    </location>
</feature>
<reference evidence="6" key="1">
    <citation type="submission" date="2011-12" db="EMBL/GenBank/DDBJ databases">
        <title>Complete sequence of Clostridium clariflavum DSM 19732.</title>
        <authorList>
            <consortium name="US DOE Joint Genome Institute"/>
            <person name="Lucas S."/>
            <person name="Han J."/>
            <person name="Lapidus A."/>
            <person name="Cheng J.-F."/>
            <person name="Goodwin L."/>
            <person name="Pitluck S."/>
            <person name="Peters L."/>
            <person name="Teshima H."/>
            <person name="Detter J.C."/>
            <person name="Han C."/>
            <person name="Tapia R."/>
            <person name="Land M."/>
            <person name="Hauser L."/>
            <person name="Kyrpides N."/>
            <person name="Ivanova N."/>
            <person name="Pagani I."/>
            <person name="Kitzmiller T."/>
            <person name="Lynd L."/>
            <person name="Izquierdo J."/>
            <person name="Woyke T."/>
        </authorList>
    </citation>
    <scope>NUCLEOTIDE SEQUENCE [LARGE SCALE GENOMIC DNA]</scope>
    <source>
        <strain evidence="6">DSM 19732 / NBRC 101661 / EBR45</strain>
    </source>
</reference>
<dbReference type="SUPFAM" id="SSF47413">
    <property type="entry name" value="lambda repressor-like DNA-binding domains"/>
    <property type="match status" value="1"/>
</dbReference>
<dbReference type="PROSITE" id="PS50932">
    <property type="entry name" value="HTH_LACI_2"/>
    <property type="match status" value="1"/>
</dbReference>
<dbReference type="KEGG" id="ccl:Clocl_1812"/>
<dbReference type="AlphaFoldDB" id="G8LU33"/>
<organism evidence="5 6">
    <name type="scientific">Acetivibrio clariflavus (strain DSM 19732 / NBRC 101661 / EBR45)</name>
    <name type="common">Clostridium clariflavum</name>
    <dbReference type="NCBI Taxonomy" id="720554"/>
    <lineage>
        <taxon>Bacteria</taxon>
        <taxon>Bacillati</taxon>
        <taxon>Bacillota</taxon>
        <taxon>Clostridia</taxon>
        <taxon>Eubacteriales</taxon>
        <taxon>Oscillospiraceae</taxon>
        <taxon>Acetivibrio</taxon>
    </lineage>
</organism>
<dbReference type="SMART" id="SM00354">
    <property type="entry name" value="HTH_LACI"/>
    <property type="match status" value="1"/>
</dbReference>
<evidence type="ECO:0000259" key="4">
    <source>
        <dbReference type="PROSITE" id="PS50932"/>
    </source>
</evidence>
<dbReference type="PANTHER" id="PTHR30146">
    <property type="entry name" value="LACI-RELATED TRANSCRIPTIONAL REPRESSOR"/>
    <property type="match status" value="1"/>
</dbReference>
<dbReference type="InterPro" id="IPR000843">
    <property type="entry name" value="HTH_LacI"/>
</dbReference>
<evidence type="ECO:0000313" key="6">
    <source>
        <dbReference type="Proteomes" id="UP000005435"/>
    </source>
</evidence>
<dbReference type="Proteomes" id="UP000005435">
    <property type="component" value="Chromosome"/>
</dbReference>
<dbReference type="InterPro" id="IPR046335">
    <property type="entry name" value="LacI/GalR-like_sensor"/>
</dbReference>
<keyword evidence="1" id="KW-0805">Transcription regulation</keyword>
<dbReference type="RefSeq" id="WP_014255007.1">
    <property type="nucleotide sequence ID" value="NC_016627.1"/>
</dbReference>
<dbReference type="Gene3D" id="3.40.50.2300">
    <property type="match status" value="2"/>
</dbReference>
<dbReference type="GO" id="GO:0000976">
    <property type="term" value="F:transcription cis-regulatory region binding"/>
    <property type="evidence" value="ECO:0007669"/>
    <property type="project" value="TreeGrafter"/>
</dbReference>
<dbReference type="CDD" id="cd01392">
    <property type="entry name" value="HTH_LacI"/>
    <property type="match status" value="1"/>
</dbReference>
<dbReference type="GO" id="GO:0003700">
    <property type="term" value="F:DNA-binding transcription factor activity"/>
    <property type="evidence" value="ECO:0007669"/>
    <property type="project" value="TreeGrafter"/>
</dbReference>
<protein>
    <submittedName>
        <fullName evidence="5">Transcriptional regulator</fullName>
    </submittedName>
</protein>
<name>G8LU33_ACECE</name>
<reference evidence="5 6" key="2">
    <citation type="journal article" date="2012" name="Stand. Genomic Sci.">
        <title>Complete Genome Sequence of Clostridium clariflavum DSM 19732.</title>
        <authorList>
            <person name="Izquierdo J.A."/>
            <person name="Goodwin L."/>
            <person name="Davenport K.W."/>
            <person name="Teshima H."/>
            <person name="Bruce D."/>
            <person name="Detter C."/>
            <person name="Tapia R."/>
            <person name="Han S."/>
            <person name="Land M."/>
            <person name="Hauser L."/>
            <person name="Jeffries C.D."/>
            <person name="Han J."/>
            <person name="Pitluck S."/>
            <person name="Nolan M."/>
            <person name="Chen A."/>
            <person name="Huntemann M."/>
            <person name="Mavromatis K."/>
            <person name="Mikhailova N."/>
            <person name="Liolios K."/>
            <person name="Woyke T."/>
            <person name="Lynd L.R."/>
        </authorList>
    </citation>
    <scope>NUCLEOTIDE SEQUENCE [LARGE SCALE GENOMIC DNA]</scope>
    <source>
        <strain evidence="6">DSM 19732 / NBRC 101661 / EBR45</strain>
    </source>
</reference>
<dbReference type="InterPro" id="IPR010982">
    <property type="entry name" value="Lambda_DNA-bd_dom_sf"/>
</dbReference>
<dbReference type="eggNOG" id="COG1609">
    <property type="taxonomic scope" value="Bacteria"/>
</dbReference>
<evidence type="ECO:0000256" key="1">
    <source>
        <dbReference type="ARBA" id="ARBA00023015"/>
    </source>
</evidence>
<accession>G8LU33</accession>
<keyword evidence="3" id="KW-0804">Transcription</keyword>
<evidence type="ECO:0000313" key="5">
    <source>
        <dbReference type="EMBL" id="AEV68421.1"/>
    </source>
</evidence>
<dbReference type="InterPro" id="IPR028082">
    <property type="entry name" value="Peripla_BP_I"/>
</dbReference>
<dbReference type="HOGENOM" id="CLU_037628_6_0_9"/>
<dbReference type="Pfam" id="PF00356">
    <property type="entry name" value="LacI"/>
    <property type="match status" value="1"/>
</dbReference>
<evidence type="ECO:0000256" key="2">
    <source>
        <dbReference type="ARBA" id="ARBA00023125"/>
    </source>
</evidence>
<keyword evidence="6" id="KW-1185">Reference proteome</keyword>
<dbReference type="EMBL" id="CP003065">
    <property type="protein sequence ID" value="AEV68421.1"/>
    <property type="molecule type" value="Genomic_DNA"/>
</dbReference>
<dbReference type="CDD" id="cd06267">
    <property type="entry name" value="PBP1_LacI_sugar_binding-like"/>
    <property type="match status" value="1"/>
</dbReference>
<dbReference type="Gene3D" id="1.10.260.40">
    <property type="entry name" value="lambda repressor-like DNA-binding domains"/>
    <property type="match status" value="1"/>
</dbReference>
<sequence length="354" mass="39587">MNSKEIAKIVGVSRSTVSRVINNYPDIPEATREKVLKAIRENNYYPNSSARRLVGMKSSTLGVFVVDIKDNEKPHHVIENNEDLLYGNSYFSPFINAFIDQANKAQYYVLVSTVYSSDELWKIKSSFCEKRIDGGVIIGSKDNEYEKILEVIGKDFIIAAVDINVTEENKDKAIYINLNNYKGAFEATKYLIDLGHRDIGIITGDITKLSGSVRFESFKQALLENGIQLNEDYIAYGDFTEYSGYIGMKKILKSSRRPTAVFVCNDTMAIGAYKAIGEMGLSIPDDISVIGFDNSQISQYMYPPLTSVNVSLPEAAKLSADLLIKSIEKKELVPEVKIVDTTIVERASCKRIDN</sequence>
<keyword evidence="2" id="KW-0238">DNA-binding</keyword>
<dbReference type="PANTHER" id="PTHR30146:SF109">
    <property type="entry name" value="HTH-TYPE TRANSCRIPTIONAL REGULATOR GALS"/>
    <property type="match status" value="1"/>
</dbReference>
<dbReference type="OrthoDB" id="9775106at2"/>
<dbReference type="STRING" id="720554.Clocl_1812"/>
<dbReference type="SUPFAM" id="SSF53822">
    <property type="entry name" value="Periplasmic binding protein-like I"/>
    <property type="match status" value="1"/>
</dbReference>
<dbReference type="Pfam" id="PF13377">
    <property type="entry name" value="Peripla_BP_3"/>
    <property type="match status" value="1"/>
</dbReference>
<gene>
    <name evidence="5" type="ordered locus">Clocl_1812</name>
</gene>
<proteinExistence type="predicted"/>
<evidence type="ECO:0000256" key="3">
    <source>
        <dbReference type="ARBA" id="ARBA00023163"/>
    </source>
</evidence>